<evidence type="ECO:0000256" key="1">
    <source>
        <dbReference type="ARBA" id="ARBA00008459"/>
    </source>
</evidence>
<gene>
    <name evidence="5" type="primary">TRAPPC9</name>
</gene>
<dbReference type="InterPro" id="IPR058563">
    <property type="entry name" value="Trs120_TRAPPC9_N"/>
</dbReference>
<organism evidence="5 6">
    <name type="scientific">Oncorhynchus tshawytscha</name>
    <name type="common">Chinook salmon</name>
    <name type="synonym">Salmo tshawytscha</name>
    <dbReference type="NCBI Taxonomy" id="74940"/>
    <lineage>
        <taxon>Eukaryota</taxon>
        <taxon>Metazoa</taxon>
        <taxon>Chordata</taxon>
        <taxon>Craniata</taxon>
        <taxon>Vertebrata</taxon>
        <taxon>Euteleostomi</taxon>
        <taxon>Actinopterygii</taxon>
        <taxon>Neopterygii</taxon>
        <taxon>Teleostei</taxon>
        <taxon>Protacanthopterygii</taxon>
        <taxon>Salmoniformes</taxon>
        <taxon>Salmonidae</taxon>
        <taxon>Salmoninae</taxon>
        <taxon>Oncorhynchus</taxon>
    </lineage>
</organism>
<dbReference type="InterPro" id="IPR058565">
    <property type="entry name" value="Ig_TRAPPC9_Trs120_1st"/>
</dbReference>
<proteinExistence type="inferred from homology"/>
<evidence type="ECO:0000313" key="6">
    <source>
        <dbReference type="Proteomes" id="UP000694402"/>
    </source>
</evidence>
<dbReference type="Ensembl" id="ENSOTST00005145037.1">
    <property type="protein sequence ID" value="ENSOTSP00005135818.1"/>
    <property type="gene ID" value="ENSOTSG00005036486.2"/>
</dbReference>
<keyword evidence="6" id="KW-1185">Reference proteome</keyword>
<protein>
    <recommendedName>
        <fullName evidence="7">Trafficking protein particle complex 9</fullName>
    </recommendedName>
</protein>
<dbReference type="GeneTree" id="ENSGT00390000006486"/>
<feature type="domain" description="Trs120/TRAPPC9 N-terminal" evidence="3">
    <location>
        <begin position="184"/>
        <end position="259"/>
    </location>
</feature>
<reference evidence="6" key="1">
    <citation type="journal article" date="2018" name="PLoS ONE">
        <title>Chinook salmon (Oncorhynchus tshawytscha) genome and transcriptome.</title>
        <authorList>
            <person name="Christensen K.A."/>
            <person name="Leong J.S."/>
            <person name="Sakhrani D."/>
            <person name="Biagi C.A."/>
            <person name="Minkley D.R."/>
            <person name="Withler R.E."/>
            <person name="Rondeau E.B."/>
            <person name="Koop B.F."/>
            <person name="Devlin R.H."/>
        </authorList>
    </citation>
    <scope>NUCLEOTIDE SEQUENCE [LARGE SCALE GENOMIC DNA]</scope>
</reference>
<evidence type="ECO:0000259" key="3">
    <source>
        <dbReference type="Pfam" id="PF08626"/>
    </source>
</evidence>
<feature type="region of interest" description="Disordered" evidence="2">
    <location>
        <begin position="263"/>
        <end position="297"/>
    </location>
</feature>
<sequence>MSVPDYMQCAEDHQTVLVVVQPVGIVPEDQFFRIYKRIASVAQVSIRDSQRNLYIRYRHHYLPENNEWGDFQTHRKVVGLISVTTCGSAKEWPQTLDRFHSQKEVFGATLYDSRLLVFGLQGEIAEQQRTDVAFYSSYEDCPNVEKRVEDFVESIFIVLESKRLDRATDKSGDKIPLLCVPFEKKDFVGLDTDSRHYKKRCQGRMRKHVGDLCLQAGMLQDALVHYHMAVELLRSVNDFLWLGAALEGLCSASVIFHYPGGTAGKASGRKPSLAQGQGQAADAGKRHRPGALTANGISADTSSEIGRAKNCLGPEDIIEKYKEAISYYGKYKNAGVIELEACVKAVRVLAIQKRAMEASEFLQNAVYINLGQLSEEEKIQRYSILSELYHLIGFHRKSAFFKRVAAMQCVAPTIPEPGWRACYKLLLETLPGYSLSLDPKDFSKGTRLDMPLLCLKVSYTHTAECQQYEIFAHVSSKKKEVTQSLENYTSKCPGGMEVLTLPDGLKLPPVAFTKLPIIRSVKLLDLPVSLRPHKQKGLLENNMSTKSPFIYSPIIMHTRGEERNKKIEFQWVQGEVCEVQLMVYNPMPFELRVEHMGLLTSGVEFEALPAALSLPAESGLYPVTLVGVPRTAGNITVNGYHTSVFGVTSDCLLEGLPSVLTSGCVVEVIPSLPRLQLSTSLPRSAHPLQPSKEELSSSVSVQLFNGETQHLTITLENIGSEDLETLEVASKTCNTKEKLFGEFLSWDLDEAVSQLPLKPGQSVTLTVNIKVRLDFSGGENLLQDLNDDGISVTGLPISSPLRQVLKPRAETKPLGSESSKTDYNHVKVGLTPFLPYFL</sequence>
<name>A0AAZ3R4H8_ONCTS</name>
<dbReference type="Proteomes" id="UP000694402">
    <property type="component" value="Unassembled WGS sequence"/>
</dbReference>
<comment type="similarity">
    <text evidence="1">Belongs to the NIBP family.</text>
</comment>
<dbReference type="PANTHER" id="PTHR21512">
    <property type="entry name" value="TRAFFICKING PROTEIN PARTICLE COMPLEX SUBUNIT 9"/>
    <property type="match status" value="1"/>
</dbReference>
<reference evidence="5" key="2">
    <citation type="submission" date="2025-08" db="UniProtKB">
        <authorList>
            <consortium name="Ensembl"/>
        </authorList>
    </citation>
    <scope>IDENTIFICATION</scope>
</reference>
<evidence type="ECO:0008006" key="7">
    <source>
        <dbReference type="Google" id="ProtNLM"/>
    </source>
</evidence>
<dbReference type="GO" id="GO:0005802">
    <property type="term" value="C:trans-Golgi network"/>
    <property type="evidence" value="ECO:0007669"/>
    <property type="project" value="TreeGrafter"/>
</dbReference>
<dbReference type="Pfam" id="PF08626">
    <property type="entry name" value="TRAPPC9-Trs120"/>
    <property type="match status" value="1"/>
</dbReference>
<evidence type="ECO:0000313" key="5">
    <source>
        <dbReference type="Ensembl" id="ENSOTSP00005135818.1"/>
    </source>
</evidence>
<dbReference type="PANTHER" id="PTHR21512:SF5">
    <property type="entry name" value="TRAFFICKING PROTEIN PARTICLE COMPLEX SUBUNIT 9"/>
    <property type="match status" value="1"/>
</dbReference>
<evidence type="ECO:0000259" key="4">
    <source>
        <dbReference type="Pfam" id="PF26254"/>
    </source>
</evidence>
<reference evidence="5" key="3">
    <citation type="submission" date="2025-09" db="UniProtKB">
        <authorList>
            <consortium name="Ensembl"/>
        </authorList>
    </citation>
    <scope>IDENTIFICATION</scope>
</reference>
<dbReference type="Pfam" id="PF26254">
    <property type="entry name" value="Ig_TRAPPC9-Trs120_1st"/>
    <property type="match status" value="1"/>
</dbReference>
<dbReference type="AlphaFoldDB" id="A0AAZ3R4H8"/>
<evidence type="ECO:0000256" key="2">
    <source>
        <dbReference type="SAM" id="MobiDB-lite"/>
    </source>
</evidence>
<dbReference type="InterPro" id="IPR013935">
    <property type="entry name" value="Trs120_TRAPPC9"/>
</dbReference>
<accession>A0AAZ3R4H8</accession>
<feature type="domain" description="Trs120/TRAPPC9 first Ig-like" evidence="4">
    <location>
        <begin position="518"/>
        <end position="646"/>
    </location>
</feature>